<feature type="transmembrane region" description="Helical" evidence="6">
    <location>
        <begin position="142"/>
        <end position="167"/>
    </location>
</feature>
<sequence length="321" mass="34715">MYLIPSRTLEIPCSTQHDSTKLMLGLFITTGTVVSYVPQIVKIMQKKSSEGLSLYFFFLGAIGMNALVANVLILSFPSIICCLRSPKWGPLLCTENTFGVTQVSVQTFCFMTCVALFYIYYPPHLQHTHTEPRGLTPAYRRARWVGVTILSFCAALFFTTLAILLYATDENGDSKTGTWVAGALGMLATITSVLQFLPQLLHTWGKQSVGALSIPMMMMQTPGGFLMAYSLYIQPNANWTSWLPYLICGLLQGVLLLMCIAFTLRPGAAAAEQSGGESEGEDDGATERLLGAVAPPPYGSAASFIAVEDTTAEAGGEAKSL</sequence>
<dbReference type="PANTHER" id="PTHR16201:SF11">
    <property type="entry name" value="PQ-LOOP REPEAT-CONTAINING PROTEIN"/>
    <property type="match status" value="1"/>
</dbReference>
<feature type="transmembrane region" description="Helical" evidence="6">
    <location>
        <begin position="100"/>
        <end position="121"/>
    </location>
</feature>
<evidence type="ECO:0000313" key="7">
    <source>
        <dbReference type="EMBL" id="TPX59606.1"/>
    </source>
</evidence>
<feature type="transmembrane region" description="Helical" evidence="6">
    <location>
        <begin position="242"/>
        <end position="264"/>
    </location>
</feature>
<dbReference type="AlphaFoldDB" id="A0A507E6Z7"/>
<feature type="transmembrane region" description="Helical" evidence="6">
    <location>
        <begin position="53"/>
        <end position="80"/>
    </location>
</feature>
<keyword evidence="2 6" id="KW-0812">Transmembrane</keyword>
<dbReference type="Gene3D" id="1.20.1280.290">
    <property type="match status" value="2"/>
</dbReference>
<evidence type="ECO:0000256" key="6">
    <source>
        <dbReference type="SAM" id="Phobius"/>
    </source>
</evidence>
<reference evidence="7 8" key="1">
    <citation type="journal article" date="2019" name="Sci. Rep.">
        <title>Comparative genomics of chytrid fungi reveal insights into the obligate biotrophic and pathogenic lifestyle of Synchytrium endobioticum.</title>
        <authorList>
            <person name="van de Vossenberg B.T.L.H."/>
            <person name="Warris S."/>
            <person name="Nguyen H.D.T."/>
            <person name="van Gent-Pelzer M.P.E."/>
            <person name="Joly D.L."/>
            <person name="van de Geest H.C."/>
            <person name="Bonants P.J.M."/>
            <person name="Smith D.S."/>
            <person name="Levesque C.A."/>
            <person name="van der Lee T.A.J."/>
        </authorList>
    </citation>
    <scope>NUCLEOTIDE SEQUENCE [LARGE SCALE GENOMIC DNA]</scope>
    <source>
        <strain evidence="7 8">CBS 809.83</strain>
    </source>
</reference>
<protein>
    <submittedName>
        <fullName evidence="7">Uncharacterized protein</fullName>
    </submittedName>
</protein>
<dbReference type="EMBL" id="QEAQ01000023">
    <property type="protein sequence ID" value="TPX59606.1"/>
    <property type="molecule type" value="Genomic_DNA"/>
</dbReference>
<dbReference type="PANTHER" id="PTHR16201">
    <property type="entry name" value="SEVEN TRANSMEMBRANE PROTEIN 1-RELATED"/>
    <property type="match status" value="1"/>
</dbReference>
<evidence type="ECO:0000256" key="4">
    <source>
        <dbReference type="ARBA" id="ARBA00023136"/>
    </source>
</evidence>
<gene>
    <name evidence="7" type="ORF">PhCBS80983_g02326</name>
</gene>
<dbReference type="Pfam" id="PF04193">
    <property type="entry name" value="PQ-loop"/>
    <property type="match status" value="2"/>
</dbReference>
<keyword evidence="8" id="KW-1185">Reference proteome</keyword>
<feature type="region of interest" description="Disordered" evidence="5">
    <location>
        <begin position="272"/>
        <end position="294"/>
    </location>
</feature>
<evidence type="ECO:0000313" key="8">
    <source>
        <dbReference type="Proteomes" id="UP000318582"/>
    </source>
</evidence>
<comment type="caution">
    <text evidence="7">The sequence shown here is derived from an EMBL/GenBank/DDBJ whole genome shotgun (WGS) entry which is preliminary data.</text>
</comment>
<comment type="subcellular location">
    <subcellularLocation>
        <location evidence="1">Membrane</location>
        <topology evidence="1">Multi-pass membrane protein</topology>
    </subcellularLocation>
</comment>
<dbReference type="Proteomes" id="UP000318582">
    <property type="component" value="Unassembled WGS sequence"/>
</dbReference>
<organism evidence="7 8">
    <name type="scientific">Powellomyces hirtus</name>
    <dbReference type="NCBI Taxonomy" id="109895"/>
    <lineage>
        <taxon>Eukaryota</taxon>
        <taxon>Fungi</taxon>
        <taxon>Fungi incertae sedis</taxon>
        <taxon>Chytridiomycota</taxon>
        <taxon>Chytridiomycota incertae sedis</taxon>
        <taxon>Chytridiomycetes</taxon>
        <taxon>Spizellomycetales</taxon>
        <taxon>Powellomycetaceae</taxon>
        <taxon>Powellomyces</taxon>
    </lineage>
</organism>
<dbReference type="SMART" id="SM00679">
    <property type="entry name" value="CTNS"/>
    <property type="match status" value="2"/>
</dbReference>
<name>A0A507E6Z7_9FUNG</name>
<keyword evidence="3 6" id="KW-1133">Transmembrane helix</keyword>
<evidence type="ECO:0000256" key="5">
    <source>
        <dbReference type="SAM" id="MobiDB-lite"/>
    </source>
</evidence>
<accession>A0A507E6Z7</accession>
<proteinExistence type="predicted"/>
<evidence type="ECO:0000256" key="1">
    <source>
        <dbReference type="ARBA" id="ARBA00004141"/>
    </source>
</evidence>
<feature type="transmembrane region" description="Helical" evidence="6">
    <location>
        <begin position="22"/>
        <end position="41"/>
    </location>
</feature>
<dbReference type="GO" id="GO:0016020">
    <property type="term" value="C:membrane"/>
    <property type="evidence" value="ECO:0007669"/>
    <property type="project" value="UniProtKB-SubCell"/>
</dbReference>
<feature type="transmembrane region" description="Helical" evidence="6">
    <location>
        <begin position="179"/>
        <end position="197"/>
    </location>
</feature>
<keyword evidence="4 6" id="KW-0472">Membrane</keyword>
<feature type="transmembrane region" description="Helical" evidence="6">
    <location>
        <begin position="209"/>
        <end position="230"/>
    </location>
</feature>
<dbReference type="InterPro" id="IPR051415">
    <property type="entry name" value="LAAT-1"/>
</dbReference>
<evidence type="ECO:0000256" key="2">
    <source>
        <dbReference type="ARBA" id="ARBA00022692"/>
    </source>
</evidence>
<evidence type="ECO:0000256" key="3">
    <source>
        <dbReference type="ARBA" id="ARBA00022989"/>
    </source>
</evidence>
<dbReference type="InterPro" id="IPR006603">
    <property type="entry name" value="PQ-loop_rpt"/>
</dbReference>